<evidence type="ECO:0000256" key="1">
    <source>
        <dbReference type="ARBA" id="ARBA00022741"/>
    </source>
</evidence>
<dbReference type="PANTHER" id="PTHR22683:SF1">
    <property type="entry name" value="TYPE VII SECRETION SYSTEM PROTEIN ESSC"/>
    <property type="match status" value="1"/>
</dbReference>
<feature type="region of interest" description="Disordered" evidence="4">
    <location>
        <begin position="1034"/>
        <end position="1055"/>
    </location>
</feature>
<dbReference type="PROSITE" id="PS50901">
    <property type="entry name" value="FTSK"/>
    <property type="match status" value="1"/>
</dbReference>
<evidence type="ECO:0000256" key="4">
    <source>
        <dbReference type="SAM" id="MobiDB-lite"/>
    </source>
</evidence>
<evidence type="ECO:0000313" key="8">
    <source>
        <dbReference type="Proteomes" id="UP001064879"/>
    </source>
</evidence>
<dbReference type="RefSeq" id="WP_265417767.1">
    <property type="nucleotide sequence ID" value="NZ_CP093443.1"/>
</dbReference>
<keyword evidence="5" id="KW-0472">Membrane</keyword>
<feature type="binding site" evidence="3">
    <location>
        <begin position="523"/>
        <end position="530"/>
    </location>
    <ligand>
        <name>ATP</name>
        <dbReference type="ChEBI" id="CHEBI:30616"/>
    </ligand>
</feature>
<evidence type="ECO:0000259" key="6">
    <source>
        <dbReference type="PROSITE" id="PS50901"/>
    </source>
</evidence>
<keyword evidence="5" id="KW-0812">Transmembrane</keyword>
<organism evidence="7 8">
    <name type="scientific">Brevibacterium spongiae</name>
    <dbReference type="NCBI Taxonomy" id="2909672"/>
    <lineage>
        <taxon>Bacteria</taxon>
        <taxon>Bacillati</taxon>
        <taxon>Actinomycetota</taxon>
        <taxon>Actinomycetes</taxon>
        <taxon>Micrococcales</taxon>
        <taxon>Brevibacteriaceae</taxon>
        <taxon>Brevibacterium</taxon>
    </lineage>
</organism>
<evidence type="ECO:0000313" key="7">
    <source>
        <dbReference type="EMBL" id="UVI35094.1"/>
    </source>
</evidence>
<dbReference type="Pfam" id="PF01580">
    <property type="entry name" value="FtsK_SpoIIIE"/>
    <property type="match status" value="2"/>
</dbReference>
<dbReference type="Proteomes" id="UP001064879">
    <property type="component" value="Chromosome"/>
</dbReference>
<feature type="transmembrane region" description="Helical" evidence="5">
    <location>
        <begin position="202"/>
        <end position="225"/>
    </location>
</feature>
<dbReference type="InterPro" id="IPR003593">
    <property type="entry name" value="AAA+_ATPase"/>
</dbReference>
<evidence type="ECO:0000256" key="5">
    <source>
        <dbReference type="SAM" id="Phobius"/>
    </source>
</evidence>
<feature type="domain" description="FtsK" evidence="6">
    <location>
        <begin position="495"/>
        <end position="688"/>
    </location>
</feature>
<dbReference type="CDD" id="cd01127">
    <property type="entry name" value="TrwB_TraG_TraD_VirD4"/>
    <property type="match status" value="1"/>
</dbReference>
<keyword evidence="8" id="KW-1185">Reference proteome</keyword>
<gene>
    <name evidence="7" type="ORF">L1F31_13345</name>
</gene>
<dbReference type="InterPro" id="IPR027417">
    <property type="entry name" value="P-loop_NTPase"/>
</dbReference>
<protein>
    <recommendedName>
        <fullName evidence="6">FtsK domain-containing protein</fullName>
    </recommendedName>
</protein>
<accession>A0ABY5SPU0</accession>
<name>A0ABY5SPU0_9MICO</name>
<sequence length="1218" mass="129208">MRTLGLAHRIETNGAVTSLSIEADSTSPALEVLCSVFGQELQYEDLEAGNSVPDGDLMTISWGRWQSLNPITVIGANMLRTVDDTAVHPGRAQLAAVTVIAGPDSGFRLDLDPRRARLSRLPHDQSLTVIDPCISRTPQFLELNAANGQGVSILGATVLAPSVPPTPEPAPQIRSPPTSRADDIHIAPTTVDDPRPARPPQWWTFLIPIGIGVVLALATGMWWFLLFSVSAPLSGYVAYLVEKRRFTRDVEHCRRGRAAAAADARARLHELITAHRRSAFTAPGLRLGFGPVLSGLTVDEQLQEGTDHVDGRIVLDAVPICIDPRTTTVTVTGDPAVLATMAFAWLSDRRYTWSPGPELSQLPELAGTRFSADLAQSSALPLGRAGHDADETITVRLDDTAEQGTLTMSGPRPASAISISVGTLAQARTLTSTAPRGPVPHRALTASLMPAARFVTLHRSRQKAQSSPPWPSHGLGELCDDTPEAIATRWLHPTPNPVMIGRGTDGDIGIDLFADGPHALVAGTTGSGKSLLLQTWLLSMALAQPPRRLQFVLIDFKGGATFAPLQDLPHTDSVLDDFDSGLAFRALVSVRAEITRRERLLAEHGCADVEELADPPPRLVVVIDEFHALMATHPRAADLLEHLTALGRSLGVHLILATQRPLGVVTGQMKANINIRVCLRVREETDSFDVIGTEAGALLPADKPGAACLDTGIGTARFRVAVPFGTDSLTEAARRPRVRPWVRGPLPSLAGGARGVSVANIISAAGDSADRSGASADQSEMRHVVHPPLPGPDDMTFGQGSEAVGQVSGTAGQESAAATGIIDLPTEQRQKNWSFDPDADGSTILTGGDPAIADSVLVSMARSAASTHRIIAVGRIAGLLEWAEITCGMNDGWRLQAVLGHLAAGSGAQARSGLSSGLNSVSNRQPPSLLVCGNWAELVDSLDHYWAERLERLLGHAGASGLRFLLAGCRNMTFRNSLFATQIIFPPETGEDGTNVGLSRQRFAGTWPDYRAVIRGPTVQACGGEGADVQLVPGDASSHDSSGAVRPTGEHNGFAPRWRGLDRQAGTPCAVADPDRVPIGVDPFGELVTWDPRRDGSVLTVRGSPQSGKSEFAALMAQLGNAAVHDDAHSESEPVDWDLLDGNRHVLTVPTRFAPGYGSPLAKAQSLGPLLVLGSHTRQDLTGLGLLRQAPLDGLPGTGWLVTEDEARPVRVFTTEGS</sequence>
<reference evidence="7" key="1">
    <citation type="submission" date="2022-03" db="EMBL/GenBank/DDBJ databases">
        <title>Brevibacterium spongiae sp. nov., isolated from marine sponge.</title>
        <authorList>
            <person name="Li Z."/>
            <person name="Zhang M."/>
        </authorList>
    </citation>
    <scope>NUCLEOTIDE SEQUENCE</scope>
    <source>
        <strain evidence="7">WHS-Z9</strain>
    </source>
</reference>
<dbReference type="Gene3D" id="3.40.50.300">
    <property type="entry name" value="P-loop containing nucleotide triphosphate hydrolases"/>
    <property type="match status" value="2"/>
</dbReference>
<evidence type="ECO:0000256" key="2">
    <source>
        <dbReference type="ARBA" id="ARBA00022840"/>
    </source>
</evidence>
<keyword evidence="5" id="KW-1133">Transmembrane helix</keyword>
<dbReference type="InterPro" id="IPR002543">
    <property type="entry name" value="FtsK_dom"/>
</dbReference>
<feature type="region of interest" description="Disordered" evidence="4">
    <location>
        <begin position="164"/>
        <end position="193"/>
    </location>
</feature>
<dbReference type="SUPFAM" id="SSF52540">
    <property type="entry name" value="P-loop containing nucleoside triphosphate hydrolases"/>
    <property type="match status" value="1"/>
</dbReference>
<dbReference type="EMBL" id="CP093443">
    <property type="protein sequence ID" value="UVI35094.1"/>
    <property type="molecule type" value="Genomic_DNA"/>
</dbReference>
<keyword evidence="1 3" id="KW-0547">Nucleotide-binding</keyword>
<evidence type="ECO:0000256" key="3">
    <source>
        <dbReference type="PROSITE-ProRule" id="PRU00289"/>
    </source>
</evidence>
<proteinExistence type="predicted"/>
<keyword evidence="2 3" id="KW-0067">ATP-binding</keyword>
<dbReference type="SMART" id="SM00382">
    <property type="entry name" value="AAA"/>
    <property type="match status" value="1"/>
</dbReference>
<dbReference type="PANTHER" id="PTHR22683">
    <property type="entry name" value="SPORULATION PROTEIN RELATED"/>
    <property type="match status" value="1"/>
</dbReference>
<dbReference type="InterPro" id="IPR050206">
    <property type="entry name" value="FtsK/SpoIIIE/SftA"/>
</dbReference>